<dbReference type="EMBL" id="SSTD01017200">
    <property type="protein sequence ID" value="TYK00133.1"/>
    <property type="molecule type" value="Genomic_DNA"/>
</dbReference>
<organism evidence="1 2">
    <name type="scientific">Cucumis melo var. makuwa</name>
    <name type="common">Oriental melon</name>
    <dbReference type="NCBI Taxonomy" id="1194695"/>
    <lineage>
        <taxon>Eukaryota</taxon>
        <taxon>Viridiplantae</taxon>
        <taxon>Streptophyta</taxon>
        <taxon>Embryophyta</taxon>
        <taxon>Tracheophyta</taxon>
        <taxon>Spermatophyta</taxon>
        <taxon>Magnoliopsida</taxon>
        <taxon>eudicotyledons</taxon>
        <taxon>Gunneridae</taxon>
        <taxon>Pentapetalae</taxon>
        <taxon>rosids</taxon>
        <taxon>fabids</taxon>
        <taxon>Cucurbitales</taxon>
        <taxon>Cucurbitaceae</taxon>
        <taxon>Benincaseae</taxon>
        <taxon>Cucumis</taxon>
    </lineage>
</organism>
<accession>A0A5D3BK47</accession>
<reference evidence="1 2" key="1">
    <citation type="submission" date="2019-08" db="EMBL/GenBank/DDBJ databases">
        <title>Draft genome sequences of two oriental melons (Cucumis melo L. var makuwa).</title>
        <authorList>
            <person name="Kwon S.-Y."/>
        </authorList>
    </citation>
    <scope>NUCLEOTIDE SEQUENCE [LARGE SCALE GENOMIC DNA]</scope>
    <source>
        <strain evidence="2">cv. Chang Bougi</strain>
        <tissue evidence="1">Leaf</tissue>
    </source>
</reference>
<proteinExistence type="predicted"/>
<comment type="caution">
    <text evidence="1">The sequence shown here is derived from an EMBL/GenBank/DDBJ whole genome shotgun (WGS) entry which is preliminary data.</text>
</comment>
<protein>
    <submittedName>
        <fullName evidence="1">Uncharacterized protein</fullName>
    </submittedName>
</protein>
<dbReference type="AlphaFoldDB" id="A0A5D3BK47"/>
<evidence type="ECO:0000313" key="1">
    <source>
        <dbReference type="EMBL" id="TYK00133.1"/>
    </source>
</evidence>
<sequence>MIRAIQRDPRSPIVLALPPGAEVRARASWRATRSDRGEPQGSLFPLYIRV</sequence>
<gene>
    <name evidence="1" type="ORF">E5676_scaffold2510G00190</name>
</gene>
<name>A0A5D3BK47_CUCMM</name>
<evidence type="ECO:0000313" key="2">
    <source>
        <dbReference type="Proteomes" id="UP000321947"/>
    </source>
</evidence>
<dbReference type="Proteomes" id="UP000321947">
    <property type="component" value="Unassembled WGS sequence"/>
</dbReference>